<accession>A0A8E5EBJ6</accession>
<reference evidence="1" key="1">
    <citation type="submission" date="2020-07" db="EMBL/GenBank/DDBJ databases">
        <title>Highly diverse flavobacterial phages as mortality factor during North Sea spring blooms.</title>
        <authorList>
            <person name="Bartlau N."/>
            <person name="Wichels A."/>
            <person name="Krohne G."/>
            <person name="Adriaenssens E.M."/>
            <person name="Heins A."/>
            <person name="Fuchs B.M."/>
            <person name="Amann R."/>
            <person name="Moraru C."/>
        </authorList>
    </citation>
    <scope>NUCLEOTIDE SEQUENCE</scope>
</reference>
<gene>
    <name evidence="1" type="ORF">Leef1_40</name>
</gene>
<evidence type="ECO:0000313" key="1">
    <source>
        <dbReference type="EMBL" id="QQV91406.1"/>
    </source>
</evidence>
<dbReference type="Proteomes" id="UP000693839">
    <property type="component" value="Segment"/>
</dbReference>
<sequence length="178" mass="19815">MLHKIYNKQNDFNLDTFSKAVIYLAKDFSFFDRFTSNEDLNNILSNINTAATVLFLNLLPENVSVSSSSKIVTGSTLFNNSIGCKVTPQTEDIQSALSKFNNKEVFICLQKEDSQHLYGTTKEPLLFTFSELNSFKPGTVQGYSISISGSTIEKTRFVNINDFNIVSRLLSSPLASGL</sequence>
<evidence type="ECO:0000313" key="2">
    <source>
        <dbReference type="Proteomes" id="UP000693839"/>
    </source>
</evidence>
<name>A0A8E5EBJ6_9CAUD</name>
<keyword evidence="2" id="KW-1185">Reference proteome</keyword>
<protein>
    <submittedName>
        <fullName evidence="1">Uncharacterized protein</fullName>
    </submittedName>
</protein>
<proteinExistence type="predicted"/>
<organism evidence="1 2">
    <name type="scientific">Polaribacter phage Leef_1</name>
    <dbReference type="NCBI Taxonomy" id="2745684"/>
    <lineage>
        <taxon>Viruses</taxon>
        <taxon>Duplodnaviria</taxon>
        <taxon>Heunggongvirae</taxon>
        <taxon>Uroviricota</taxon>
        <taxon>Caudoviricetes</taxon>
        <taxon>Helgolandviridae</taxon>
        <taxon>Leefvirus</taxon>
        <taxon>Leefvirus Leef</taxon>
    </lineage>
</organism>
<dbReference type="EMBL" id="MT732473">
    <property type="protein sequence ID" value="QQV91406.1"/>
    <property type="molecule type" value="Genomic_DNA"/>
</dbReference>